<keyword evidence="2" id="KW-1185">Reference proteome</keyword>
<reference evidence="1 2" key="1">
    <citation type="submission" date="2023-07" db="EMBL/GenBank/DDBJ databases">
        <title>Sorghum-associated microbial communities from plants grown in Nebraska, USA.</title>
        <authorList>
            <person name="Schachtman D."/>
        </authorList>
    </citation>
    <scope>NUCLEOTIDE SEQUENCE [LARGE SCALE GENOMIC DNA]</scope>
    <source>
        <strain evidence="1 2">4129</strain>
    </source>
</reference>
<accession>A0ABU1Y3U2</accession>
<organism evidence="1 2">
    <name type="scientific">Flavobacterium piscis</name>
    <dbReference type="NCBI Taxonomy" id="1114874"/>
    <lineage>
        <taxon>Bacteria</taxon>
        <taxon>Pseudomonadati</taxon>
        <taxon>Bacteroidota</taxon>
        <taxon>Flavobacteriia</taxon>
        <taxon>Flavobacteriales</taxon>
        <taxon>Flavobacteriaceae</taxon>
        <taxon>Flavobacterium</taxon>
    </lineage>
</organism>
<comment type="caution">
    <text evidence="1">The sequence shown here is derived from an EMBL/GenBank/DDBJ whole genome shotgun (WGS) entry which is preliminary data.</text>
</comment>
<gene>
    <name evidence="1" type="ORF">J2W48_000827</name>
</gene>
<proteinExistence type="predicted"/>
<dbReference type="EMBL" id="JAVDWQ010000002">
    <property type="protein sequence ID" value="MDR7208897.1"/>
    <property type="molecule type" value="Genomic_DNA"/>
</dbReference>
<protein>
    <submittedName>
        <fullName evidence="1">Uncharacterized protein</fullName>
    </submittedName>
</protein>
<name>A0ABU1Y3U2_9FLAO</name>
<dbReference type="RefSeq" id="WP_310278461.1">
    <property type="nucleotide sequence ID" value="NZ_JAVDWQ010000002.1"/>
</dbReference>
<dbReference type="Proteomes" id="UP001269081">
    <property type="component" value="Unassembled WGS sequence"/>
</dbReference>
<evidence type="ECO:0000313" key="2">
    <source>
        <dbReference type="Proteomes" id="UP001269081"/>
    </source>
</evidence>
<sequence length="69" mass="7890">MLQILNTISIDGYQITGNQTTGGVGDYRYSWFLSSQQDSIIFDETTRDLDLTPYWRAINILETDPSARL</sequence>
<evidence type="ECO:0000313" key="1">
    <source>
        <dbReference type="EMBL" id="MDR7208897.1"/>
    </source>
</evidence>